<sequence length="436" mass="47790">MASDVIEKVRRLVADGGMSKSGLARAAGLHANTLRDCTEPDWNPTAETLGKLERVLFANDDREVLVPIEEIIDEARNGRMFILVDDEDRENEGDLIIPAQMATPAAINFMATHGRGLICLSLSSQRADQLGLDLMSRNNGTRHETAFTVSIEAREGVTTGISAGDRARTISVAIDGTKGRDDIVTPGHVFPLRARDGGVLVRAGHTEAAVDIARLAGLNPSGVICEIMKEDGTMARMDDLIGFARMHDLKIGTIRDLIAYRRRHDRLIEKRNELTFHSRHGGDWVARSYFNRATGDETLALIKGRIDATQPTLVRMHTLSYFADVFGEDTGDRTDLLQRSMKMIAQEGSGVIVVINRPMNRLMSRVMEIKQQARAGGSPDLEELRDYGVGAQILAELGVHDMILLTNTHHSLVALEGYGLNIVGERPIVGNIEGSN</sequence>
<evidence type="ECO:0000256" key="10">
    <source>
        <dbReference type="ARBA" id="ARBA00022723"/>
    </source>
</evidence>
<comment type="similarity">
    <text evidence="14">Belongs to the DHBP synthase family.</text>
</comment>
<feature type="binding site" evidence="14">
    <location>
        <position position="90"/>
    </location>
    <ligand>
        <name>Mg(2+)</name>
        <dbReference type="ChEBI" id="CHEBI:18420"/>
        <label>2</label>
    </ligand>
</feature>
<comment type="cofactor">
    <cofactor evidence="2">
        <name>Mn(2+)</name>
        <dbReference type="ChEBI" id="CHEBI:29035"/>
    </cofactor>
</comment>
<evidence type="ECO:0000256" key="2">
    <source>
        <dbReference type="ARBA" id="ARBA00001936"/>
    </source>
</evidence>
<name>A0ABV6CRK4_9SPHN</name>
<dbReference type="InterPro" id="IPR036144">
    <property type="entry name" value="RibA-like_sf"/>
</dbReference>
<feature type="domain" description="GTP cyclohydrolase II" evidence="15">
    <location>
        <begin position="272"/>
        <end position="426"/>
    </location>
</feature>
<dbReference type="InterPro" id="IPR000422">
    <property type="entry name" value="DHBP_synthase_RibB"/>
</dbReference>
<evidence type="ECO:0000256" key="7">
    <source>
        <dbReference type="ARBA" id="ARBA00012153"/>
    </source>
</evidence>
<comment type="pathway">
    <text evidence="4 14">Cofactor biosynthesis; riboflavin biosynthesis; 2-hydroxy-3-oxobutyl phosphate from D-ribulose 5-phosphate: step 1/1.</text>
</comment>
<feature type="site" description="Essential for catalytic activity" evidence="14">
    <location>
        <position position="226"/>
    </location>
</feature>
<protein>
    <recommendedName>
        <fullName evidence="8 14">3,4-dihydroxy-2-butanone 4-phosphate synthase</fullName>
        <shortName evidence="14">DHBP synthase</shortName>
        <ecNumber evidence="7 14">4.1.99.12</ecNumber>
    </recommendedName>
</protein>
<feature type="binding site" evidence="14">
    <location>
        <position position="94"/>
    </location>
    <ligand>
        <name>D-ribulose 5-phosphate</name>
        <dbReference type="ChEBI" id="CHEBI:58121"/>
    </ligand>
</feature>
<comment type="caution">
    <text evidence="16">The sequence shown here is derived from an EMBL/GenBank/DDBJ whole genome shotgun (WGS) entry which is preliminary data.</text>
</comment>
<dbReference type="InterPro" id="IPR032677">
    <property type="entry name" value="GTP_cyclohydro_II"/>
</dbReference>
<feature type="binding site" evidence="14">
    <location>
        <begin position="89"/>
        <end position="90"/>
    </location>
    <ligand>
        <name>D-ribulose 5-phosphate</name>
        <dbReference type="ChEBI" id="CHEBI:58121"/>
    </ligand>
</feature>
<comment type="similarity">
    <text evidence="5">In the N-terminal section; belongs to the DHBP synthase family.</text>
</comment>
<evidence type="ECO:0000256" key="4">
    <source>
        <dbReference type="ARBA" id="ARBA00004904"/>
    </source>
</evidence>
<organism evidence="16 17">
    <name type="scientific">Novosphingobium soli</name>
    <dbReference type="NCBI Taxonomy" id="574956"/>
    <lineage>
        <taxon>Bacteria</taxon>
        <taxon>Pseudomonadati</taxon>
        <taxon>Pseudomonadota</taxon>
        <taxon>Alphaproteobacteria</taxon>
        <taxon>Sphingomonadales</taxon>
        <taxon>Sphingomonadaceae</taxon>
        <taxon>Novosphingobium</taxon>
    </lineage>
</organism>
<feature type="binding site" evidence="14">
    <location>
        <position position="205"/>
    </location>
    <ligand>
        <name>Mg(2+)</name>
        <dbReference type="ChEBI" id="CHEBI:18420"/>
        <label>2</label>
    </ligand>
</feature>
<evidence type="ECO:0000256" key="11">
    <source>
        <dbReference type="ARBA" id="ARBA00022842"/>
    </source>
</evidence>
<dbReference type="PANTHER" id="PTHR21327">
    <property type="entry name" value="GTP CYCLOHYDROLASE II-RELATED"/>
    <property type="match status" value="1"/>
</dbReference>
<dbReference type="Gene3D" id="3.90.870.10">
    <property type="entry name" value="DHBP synthase"/>
    <property type="match status" value="1"/>
</dbReference>
<dbReference type="EMBL" id="JBHLWK010000006">
    <property type="protein sequence ID" value="MFC0203368.1"/>
    <property type="molecule type" value="Genomic_DNA"/>
</dbReference>
<proteinExistence type="inferred from homology"/>
<feature type="site" description="Essential for catalytic activity" evidence="14">
    <location>
        <position position="188"/>
    </location>
</feature>
<dbReference type="EC" id="4.1.99.12" evidence="7 14"/>
<keyword evidence="9 14" id="KW-0686">Riboflavin biosynthesis</keyword>
<comment type="catalytic activity">
    <reaction evidence="1 14">
        <text>D-ribulose 5-phosphate = (2S)-2-hydroxy-3-oxobutyl phosphate + formate + H(+)</text>
        <dbReference type="Rhea" id="RHEA:18457"/>
        <dbReference type="ChEBI" id="CHEBI:15378"/>
        <dbReference type="ChEBI" id="CHEBI:15740"/>
        <dbReference type="ChEBI" id="CHEBI:58121"/>
        <dbReference type="ChEBI" id="CHEBI:58830"/>
        <dbReference type="EC" id="4.1.99.12"/>
    </reaction>
</comment>
<comment type="subunit">
    <text evidence="14">Homodimer.</text>
</comment>
<dbReference type="PANTHER" id="PTHR21327:SF34">
    <property type="entry name" value="3,4-DIHYDROXY-2-BUTANONE 4-PHOSPHATE SYNTHASE"/>
    <property type="match status" value="1"/>
</dbReference>
<evidence type="ECO:0000259" key="15">
    <source>
        <dbReference type="Pfam" id="PF00925"/>
    </source>
</evidence>
<keyword evidence="12 14" id="KW-0464">Manganese</keyword>
<evidence type="ECO:0000256" key="5">
    <source>
        <dbReference type="ARBA" id="ARBA00005520"/>
    </source>
</evidence>
<feature type="binding site" evidence="14">
    <location>
        <position position="90"/>
    </location>
    <ligand>
        <name>Mg(2+)</name>
        <dbReference type="ChEBI" id="CHEBI:18420"/>
        <label>1</label>
    </ligand>
</feature>
<dbReference type="Proteomes" id="UP001589798">
    <property type="component" value="Unassembled WGS sequence"/>
</dbReference>
<evidence type="ECO:0000313" key="16">
    <source>
        <dbReference type="EMBL" id="MFC0203368.1"/>
    </source>
</evidence>
<evidence type="ECO:0000256" key="6">
    <source>
        <dbReference type="ARBA" id="ARBA00008976"/>
    </source>
</evidence>
<accession>A0ABV6CRK4</accession>
<dbReference type="Pfam" id="PF00926">
    <property type="entry name" value="DHBP_synthase"/>
    <property type="match status" value="1"/>
</dbReference>
<evidence type="ECO:0000256" key="8">
    <source>
        <dbReference type="ARBA" id="ARBA00018836"/>
    </source>
</evidence>
<keyword evidence="11 14" id="KW-0460">Magnesium</keyword>
<keyword evidence="13 14" id="KW-0456">Lyase</keyword>
<evidence type="ECO:0000256" key="14">
    <source>
        <dbReference type="HAMAP-Rule" id="MF_00180"/>
    </source>
</evidence>
<comment type="cofactor">
    <cofactor evidence="14">
        <name>Mg(2+)</name>
        <dbReference type="ChEBI" id="CHEBI:18420"/>
    </cofactor>
    <cofactor evidence="14">
        <name>Mn(2+)</name>
        <dbReference type="ChEBI" id="CHEBI:29035"/>
    </cofactor>
    <text evidence="14">Binds 2 divalent metal cations per subunit. Magnesium or manganese.</text>
</comment>
<dbReference type="NCBIfam" id="TIGR00506">
    <property type="entry name" value="ribB"/>
    <property type="match status" value="1"/>
</dbReference>
<feature type="binding site" evidence="14">
    <location>
        <begin position="202"/>
        <end position="206"/>
    </location>
    <ligand>
        <name>D-ribulose 5-phosphate</name>
        <dbReference type="ChEBI" id="CHEBI:58121"/>
    </ligand>
</feature>
<evidence type="ECO:0000256" key="3">
    <source>
        <dbReference type="ARBA" id="ARBA00002284"/>
    </source>
</evidence>
<dbReference type="Gene3D" id="3.40.50.10990">
    <property type="entry name" value="GTP cyclohydrolase II"/>
    <property type="match status" value="1"/>
</dbReference>
<keyword evidence="17" id="KW-1185">Reference proteome</keyword>
<dbReference type="HAMAP" id="MF_00180">
    <property type="entry name" value="RibB"/>
    <property type="match status" value="1"/>
</dbReference>
<evidence type="ECO:0000313" key="17">
    <source>
        <dbReference type="Proteomes" id="UP001589798"/>
    </source>
</evidence>
<evidence type="ECO:0000256" key="12">
    <source>
        <dbReference type="ARBA" id="ARBA00023211"/>
    </source>
</evidence>
<dbReference type="SUPFAM" id="SSF55821">
    <property type="entry name" value="YrdC/RibB"/>
    <property type="match status" value="1"/>
</dbReference>
<comment type="similarity">
    <text evidence="6">In the C-terminal section; belongs to the GTP cyclohydrolase II family.</text>
</comment>
<dbReference type="RefSeq" id="WP_379486127.1">
    <property type="nucleotide sequence ID" value="NZ_JBHLWK010000006.1"/>
</dbReference>
<evidence type="ECO:0000256" key="1">
    <source>
        <dbReference type="ARBA" id="ARBA00000141"/>
    </source>
</evidence>
<dbReference type="GO" id="GO:0008686">
    <property type="term" value="F:3,4-dihydroxy-2-butanone-4-phosphate synthase activity"/>
    <property type="evidence" value="ECO:0007669"/>
    <property type="project" value="UniProtKB-EC"/>
</dbReference>
<dbReference type="PIRSF" id="PIRSF001259">
    <property type="entry name" value="RibA"/>
    <property type="match status" value="1"/>
</dbReference>
<dbReference type="Pfam" id="PF00925">
    <property type="entry name" value="GTP_cyclohydro2"/>
    <property type="match status" value="1"/>
</dbReference>
<comment type="function">
    <text evidence="3 14">Catalyzes the conversion of D-ribulose 5-phosphate to formate and 3,4-dihydroxy-2-butanone 4-phosphate.</text>
</comment>
<dbReference type="SUPFAM" id="SSF142695">
    <property type="entry name" value="RibA-like"/>
    <property type="match status" value="1"/>
</dbReference>
<evidence type="ECO:0000256" key="13">
    <source>
        <dbReference type="ARBA" id="ARBA00023239"/>
    </source>
</evidence>
<reference evidence="16 17" key="1">
    <citation type="submission" date="2024-09" db="EMBL/GenBank/DDBJ databases">
        <authorList>
            <person name="Sun Q."/>
            <person name="Mori K."/>
        </authorList>
    </citation>
    <scope>NUCLEOTIDE SEQUENCE [LARGE SCALE GENOMIC DNA]</scope>
    <source>
        <strain evidence="16 17">CCM 7706</strain>
    </source>
</reference>
<dbReference type="InterPro" id="IPR017945">
    <property type="entry name" value="DHBP_synth_RibB-like_a/b_dom"/>
</dbReference>
<keyword evidence="10 14" id="KW-0479">Metal-binding</keyword>
<gene>
    <name evidence="14 16" type="primary">ribB</name>
    <name evidence="16" type="ORF">ACFFJC_03680</name>
</gene>
<evidence type="ECO:0000256" key="9">
    <source>
        <dbReference type="ARBA" id="ARBA00022619"/>
    </source>
</evidence>